<gene>
    <name evidence="10" type="ORF">COX21_01525</name>
</gene>
<name>A0A2G9ZQR7_9BACT</name>
<dbReference type="Proteomes" id="UP000231408">
    <property type="component" value="Unassembled WGS sequence"/>
</dbReference>
<protein>
    <recommendedName>
        <fullName evidence="9">DDH domain-containing protein</fullName>
    </recommendedName>
</protein>
<dbReference type="PANTHER" id="PTHR47788:SF1">
    <property type="entry name" value="A-ADDING TRNA NUCLEOTIDYLTRANSFERASE"/>
    <property type="match status" value="1"/>
</dbReference>
<evidence type="ECO:0000313" key="11">
    <source>
        <dbReference type="Proteomes" id="UP000231408"/>
    </source>
</evidence>
<evidence type="ECO:0000256" key="3">
    <source>
        <dbReference type="ARBA" id="ARBA00022694"/>
    </source>
</evidence>
<dbReference type="InterPro" id="IPR038763">
    <property type="entry name" value="DHH_sf"/>
</dbReference>
<evidence type="ECO:0000256" key="8">
    <source>
        <dbReference type="ARBA" id="ARBA00022884"/>
    </source>
</evidence>
<evidence type="ECO:0000313" key="10">
    <source>
        <dbReference type="EMBL" id="PIP34698.1"/>
    </source>
</evidence>
<evidence type="ECO:0000256" key="2">
    <source>
        <dbReference type="ARBA" id="ARBA00007265"/>
    </source>
</evidence>
<keyword evidence="4" id="KW-0548">Nucleotidyltransferase</keyword>
<dbReference type="GO" id="GO:0008033">
    <property type="term" value="P:tRNA processing"/>
    <property type="evidence" value="ECO:0007669"/>
    <property type="project" value="UniProtKB-KW"/>
</dbReference>
<proteinExistence type="inferred from homology"/>
<feature type="domain" description="DDH" evidence="9">
    <location>
        <begin position="4"/>
        <end position="145"/>
    </location>
</feature>
<keyword evidence="7" id="KW-0460">Magnesium</keyword>
<evidence type="ECO:0000256" key="1">
    <source>
        <dbReference type="ARBA" id="ARBA00001946"/>
    </source>
</evidence>
<dbReference type="InterPro" id="IPR052390">
    <property type="entry name" value="tRNA_nt/polyA_polymerase"/>
</dbReference>
<dbReference type="GO" id="GO:0016779">
    <property type="term" value="F:nucleotidyltransferase activity"/>
    <property type="evidence" value="ECO:0007669"/>
    <property type="project" value="UniProtKB-KW"/>
</dbReference>
<reference evidence="10 11" key="1">
    <citation type="submission" date="2017-09" db="EMBL/GenBank/DDBJ databases">
        <title>Depth-based differentiation of microbial function through sediment-hosted aquifers and enrichment of novel symbionts in the deep terrestrial subsurface.</title>
        <authorList>
            <person name="Probst A.J."/>
            <person name="Ladd B."/>
            <person name="Jarett J.K."/>
            <person name="Geller-Mcgrath D.E."/>
            <person name="Sieber C.M."/>
            <person name="Emerson J.B."/>
            <person name="Anantharaman K."/>
            <person name="Thomas B.C."/>
            <person name="Malmstrom R."/>
            <person name="Stieglmeier M."/>
            <person name="Klingl A."/>
            <person name="Woyke T."/>
            <person name="Ryan C.M."/>
            <person name="Banfield J.F."/>
        </authorList>
    </citation>
    <scope>NUCLEOTIDE SEQUENCE [LARGE SCALE GENOMIC DNA]</scope>
    <source>
        <strain evidence="10">CG23_combo_of_CG06-09_8_20_14_all_41_10</strain>
    </source>
</reference>
<evidence type="ECO:0000256" key="4">
    <source>
        <dbReference type="ARBA" id="ARBA00022695"/>
    </source>
</evidence>
<organism evidence="10 11">
    <name type="scientific">Candidatus Falkowbacteria bacterium CG23_combo_of_CG06-09_8_20_14_all_41_10</name>
    <dbReference type="NCBI Taxonomy" id="1974571"/>
    <lineage>
        <taxon>Bacteria</taxon>
        <taxon>Candidatus Falkowiibacteriota</taxon>
    </lineage>
</organism>
<keyword evidence="4" id="KW-0808">Transferase</keyword>
<dbReference type="GO" id="GO:0000166">
    <property type="term" value="F:nucleotide binding"/>
    <property type="evidence" value="ECO:0007669"/>
    <property type="project" value="UniProtKB-KW"/>
</dbReference>
<dbReference type="InterPro" id="IPR001667">
    <property type="entry name" value="DDH_dom"/>
</dbReference>
<dbReference type="GO" id="GO:0003723">
    <property type="term" value="F:RNA binding"/>
    <property type="evidence" value="ECO:0007669"/>
    <property type="project" value="UniProtKB-KW"/>
</dbReference>
<comment type="similarity">
    <text evidence="2">Belongs to the tRNA nucleotidyltransferase/poly(A) polymerase family.</text>
</comment>
<dbReference type="SUPFAM" id="SSF64182">
    <property type="entry name" value="DHH phosphoesterases"/>
    <property type="match status" value="1"/>
</dbReference>
<dbReference type="PANTHER" id="PTHR47788">
    <property type="entry name" value="POLYA POLYMERASE"/>
    <property type="match status" value="1"/>
</dbReference>
<keyword evidence="3" id="KW-0819">tRNA processing</keyword>
<keyword evidence="6" id="KW-0547">Nucleotide-binding</keyword>
<evidence type="ECO:0000256" key="6">
    <source>
        <dbReference type="ARBA" id="ARBA00022741"/>
    </source>
</evidence>
<evidence type="ECO:0000259" key="9">
    <source>
        <dbReference type="Pfam" id="PF01368"/>
    </source>
</evidence>
<keyword evidence="8" id="KW-0694">RNA-binding</keyword>
<dbReference type="Gene3D" id="3.90.1640.10">
    <property type="entry name" value="inorganic pyrophosphatase (n-terminal core)"/>
    <property type="match status" value="1"/>
</dbReference>
<accession>A0A2G9ZQR7</accession>
<dbReference type="EMBL" id="PCSE01000045">
    <property type="protein sequence ID" value="PIP34698.1"/>
    <property type="molecule type" value="Genomic_DNA"/>
</dbReference>
<sequence>MKPILITCYVNPDLDGVAGAIAYGEFLQKTGQNVSVGLIGKLHEEARYVLDHFGFDYPQTILNAADFAEVILVDASDLNGLEGNVSPEKVIEIIDHRQINEADKFPKAKVQIELVGAAATLIAERFIQSKIEISPKSATLLCSAIISNTLNFKGGVTTDRDKLAVKWLNQFAGLPPDFWKELFSAKSNLVGLKLAERIN</sequence>
<comment type="cofactor">
    <cofactor evidence="1">
        <name>Mg(2+)</name>
        <dbReference type="ChEBI" id="CHEBI:18420"/>
    </cofactor>
</comment>
<evidence type="ECO:0000256" key="7">
    <source>
        <dbReference type="ARBA" id="ARBA00022842"/>
    </source>
</evidence>
<comment type="caution">
    <text evidence="10">The sequence shown here is derived from an EMBL/GenBank/DDBJ whole genome shotgun (WGS) entry which is preliminary data.</text>
</comment>
<dbReference type="Pfam" id="PF01368">
    <property type="entry name" value="DHH"/>
    <property type="match status" value="1"/>
</dbReference>
<keyword evidence="5" id="KW-0479">Metal-binding</keyword>
<evidence type="ECO:0000256" key="5">
    <source>
        <dbReference type="ARBA" id="ARBA00022723"/>
    </source>
</evidence>
<dbReference type="AlphaFoldDB" id="A0A2G9ZQR7"/>
<dbReference type="GO" id="GO:0046872">
    <property type="term" value="F:metal ion binding"/>
    <property type="evidence" value="ECO:0007669"/>
    <property type="project" value="UniProtKB-KW"/>
</dbReference>